<dbReference type="Proteomes" id="UP000320055">
    <property type="component" value="Unassembled WGS sequence"/>
</dbReference>
<keyword evidence="1" id="KW-0472">Membrane</keyword>
<protein>
    <submittedName>
        <fullName evidence="2">Uncharacterized protein</fullName>
    </submittedName>
</protein>
<accession>A0A563VIU0</accession>
<keyword evidence="3" id="KW-1185">Reference proteome</keyword>
<evidence type="ECO:0000313" key="3">
    <source>
        <dbReference type="Proteomes" id="UP000320055"/>
    </source>
</evidence>
<feature type="transmembrane region" description="Helical" evidence="1">
    <location>
        <begin position="20"/>
        <end position="38"/>
    </location>
</feature>
<dbReference type="AlphaFoldDB" id="A0A563VIU0"/>
<dbReference type="OrthoDB" id="501625at2"/>
<proteinExistence type="predicted"/>
<dbReference type="EMBL" id="CAACVJ010000002">
    <property type="protein sequence ID" value="VEP11301.1"/>
    <property type="molecule type" value="Genomic_DNA"/>
</dbReference>
<keyword evidence="1" id="KW-0812">Transmembrane</keyword>
<keyword evidence="1" id="KW-1133">Transmembrane helix</keyword>
<name>A0A563VIU0_9CYAN</name>
<evidence type="ECO:0000313" key="2">
    <source>
        <dbReference type="EMBL" id="VEP11301.1"/>
    </source>
</evidence>
<evidence type="ECO:0000256" key="1">
    <source>
        <dbReference type="SAM" id="Phobius"/>
    </source>
</evidence>
<sequence>MTIVRKSSGVKFQKSRPNLWFEKIMAIIAVINLLLVIFDLSYVPIRDFWLHGQIRLGNLRSAYVSIPGIKLDIIPDDISQFILQYDNVKGIVPNRTTEKYLSKVAELEQKLETTKINDPEIIPILSDLRRRSVEMIQNDAFEEAGKSGNLERLKNIMREYLPNEEQSSKQAFWQFWSVNYLQNNTTAKLAFFNDEIKPLIETNYYRHIGETGGYVDNFGFLDFPFGAIFALEFLARTWLISRTRTGVSWIDAMLWRWYDVFFFLPFWRWLRVIPTSVRLQRSRLLPLNIGNRIQKQISQGIVAGIAEDITEVVVIRIINQLQISIRQGDISNLLAERNQNGYIDINNTNETAEIIKIFANTMVDRVLPKIQPEAEALLQYSLQKAIQQSPAYQGVSFLPGGKTAVSSLTKQLVSQTYSGFAAALKAVLEEDKKFEQLLESLFTNVNQSFVSEIKARQSLNQIETLLVDLLEEIKINYVERLSAEDVEQILEQTRSIRKITQN</sequence>
<reference evidence="2 3" key="1">
    <citation type="submission" date="2019-01" db="EMBL/GenBank/DDBJ databases">
        <authorList>
            <person name="Brito A."/>
        </authorList>
    </citation>
    <scope>NUCLEOTIDE SEQUENCE [LARGE SCALE GENOMIC DNA]</scope>
    <source>
        <strain evidence="2">1</strain>
    </source>
</reference>
<organism evidence="2 3">
    <name type="scientific">Hyella patelloides LEGE 07179</name>
    <dbReference type="NCBI Taxonomy" id="945734"/>
    <lineage>
        <taxon>Bacteria</taxon>
        <taxon>Bacillati</taxon>
        <taxon>Cyanobacteriota</taxon>
        <taxon>Cyanophyceae</taxon>
        <taxon>Pleurocapsales</taxon>
        <taxon>Hyellaceae</taxon>
        <taxon>Hyella</taxon>
    </lineage>
</organism>
<gene>
    <name evidence="2" type="ORF">H1P_100005</name>
</gene>
<dbReference type="RefSeq" id="WP_144863725.1">
    <property type="nucleotide sequence ID" value="NZ_LR213773.1"/>
</dbReference>